<dbReference type="GO" id="GO:0016020">
    <property type="term" value="C:membrane"/>
    <property type="evidence" value="ECO:0007669"/>
    <property type="project" value="UniProtKB-SubCell"/>
</dbReference>
<gene>
    <name evidence="7" type="ORF">ICI42_04490</name>
</gene>
<evidence type="ECO:0000256" key="5">
    <source>
        <dbReference type="ARBA" id="ARBA00022734"/>
    </source>
</evidence>
<evidence type="ECO:0000313" key="8">
    <source>
        <dbReference type="Proteomes" id="UP000643405"/>
    </source>
</evidence>
<protein>
    <recommendedName>
        <fullName evidence="3">Lectin-like protein BA14k</fullName>
    </recommendedName>
</protein>
<name>A0A8J6U6W8_9HYPH</name>
<proteinExistence type="inferred from homology"/>
<accession>A0A8J6U6W8</accession>
<evidence type="ECO:0000256" key="3">
    <source>
        <dbReference type="ARBA" id="ARBA00020552"/>
    </source>
</evidence>
<evidence type="ECO:0000256" key="1">
    <source>
        <dbReference type="ARBA" id="ARBA00004167"/>
    </source>
</evidence>
<evidence type="ECO:0000256" key="2">
    <source>
        <dbReference type="ARBA" id="ARBA00010270"/>
    </source>
</evidence>
<dbReference type="Pfam" id="PF07886">
    <property type="entry name" value="BA14K"/>
    <property type="match status" value="2"/>
</dbReference>
<dbReference type="InterPro" id="IPR012413">
    <property type="entry name" value="BA14K"/>
</dbReference>
<keyword evidence="4" id="KW-1003">Cell membrane</keyword>
<evidence type="ECO:0000313" key="7">
    <source>
        <dbReference type="EMBL" id="MBD0413907.1"/>
    </source>
</evidence>
<comment type="caution">
    <text evidence="7">The sequence shown here is derived from an EMBL/GenBank/DDBJ whole genome shotgun (WGS) entry which is preliminary data.</text>
</comment>
<organism evidence="7 8">
    <name type="scientific">Oryzicola mucosus</name>
    <dbReference type="NCBI Taxonomy" id="2767425"/>
    <lineage>
        <taxon>Bacteria</taxon>
        <taxon>Pseudomonadati</taxon>
        <taxon>Pseudomonadota</taxon>
        <taxon>Alphaproteobacteria</taxon>
        <taxon>Hyphomicrobiales</taxon>
        <taxon>Phyllobacteriaceae</taxon>
        <taxon>Oryzicola</taxon>
    </lineage>
</organism>
<dbReference type="GO" id="GO:0030246">
    <property type="term" value="F:carbohydrate binding"/>
    <property type="evidence" value="ECO:0007669"/>
    <property type="project" value="UniProtKB-KW"/>
</dbReference>
<dbReference type="AlphaFoldDB" id="A0A8J6U6W8"/>
<dbReference type="Proteomes" id="UP000643405">
    <property type="component" value="Unassembled WGS sequence"/>
</dbReference>
<reference evidence="7" key="1">
    <citation type="submission" date="2020-09" db="EMBL/GenBank/DDBJ databases">
        <title>Genome seq and assembly of Tianweitania sp.</title>
        <authorList>
            <person name="Chhetri G."/>
        </authorList>
    </citation>
    <scope>NUCLEOTIDE SEQUENCE</scope>
    <source>
        <strain evidence="7">Rool2</strain>
    </source>
</reference>
<sequence length="210" mass="23387">MMIVSALGLAVGMLMTGAVGATIFFRAEPEQELALKSDALNVWTDKPAKVDVETQNFDRVPPRPSFKTFVSTTEADAREAMIGDAIERPDAALEETIQHPDDENATTTAHWEWCAKRFRSYQISDNSYTSHRGVKRQCKSPYGDGSAEPVQNGEEVRIVEASLQSGAAFDGATRILNSDHVQSCFNRYRSYRPEDNTYQPYSGGPRRQCN</sequence>
<evidence type="ECO:0000256" key="4">
    <source>
        <dbReference type="ARBA" id="ARBA00022475"/>
    </source>
</evidence>
<comment type="similarity">
    <text evidence="2">Belongs to the BA14k family.</text>
</comment>
<comment type="subcellular location">
    <subcellularLocation>
        <location evidence="1">Membrane</location>
        <topology evidence="1">Single-pass membrane protein</topology>
    </subcellularLocation>
</comment>
<evidence type="ECO:0000256" key="6">
    <source>
        <dbReference type="ARBA" id="ARBA00025321"/>
    </source>
</evidence>
<keyword evidence="5" id="KW-0430">Lectin</keyword>
<dbReference type="EMBL" id="JACVVX010000001">
    <property type="protein sequence ID" value="MBD0413907.1"/>
    <property type="molecule type" value="Genomic_DNA"/>
</dbReference>
<keyword evidence="4" id="KW-0472">Membrane</keyword>
<comment type="function">
    <text evidence="6">Has immunoglobulin-binding and hemagglutination properties, and can bind to mannose. Essential for virulence. May be involved in LPS biosynthesis or polysaccharide transport.</text>
</comment>
<keyword evidence="8" id="KW-1185">Reference proteome</keyword>